<reference evidence="1 2" key="1">
    <citation type="submission" date="2021-05" db="EMBL/GenBank/DDBJ databases">
        <title>Genome Assembly of Synthetic Allotetraploid Brassica napus Reveals Homoeologous Exchanges between Subgenomes.</title>
        <authorList>
            <person name="Davis J.T."/>
        </authorList>
    </citation>
    <scope>NUCLEOTIDE SEQUENCE [LARGE SCALE GENOMIC DNA]</scope>
    <source>
        <strain evidence="2">cv. Da-Ae</strain>
        <tissue evidence="1">Seedling</tissue>
    </source>
</reference>
<gene>
    <name evidence="1" type="ORF">HID58_022262</name>
</gene>
<evidence type="ECO:0000313" key="1">
    <source>
        <dbReference type="EMBL" id="KAH0922244.1"/>
    </source>
</evidence>
<comment type="caution">
    <text evidence="1">The sequence shown here is derived from an EMBL/GenBank/DDBJ whole genome shotgun (WGS) entry which is preliminary data.</text>
</comment>
<feature type="non-terminal residue" evidence="1">
    <location>
        <position position="1"/>
    </location>
</feature>
<dbReference type="Proteomes" id="UP000824890">
    <property type="component" value="Unassembled WGS sequence"/>
</dbReference>
<organism evidence="1 2">
    <name type="scientific">Brassica napus</name>
    <name type="common">Rape</name>
    <dbReference type="NCBI Taxonomy" id="3708"/>
    <lineage>
        <taxon>Eukaryota</taxon>
        <taxon>Viridiplantae</taxon>
        <taxon>Streptophyta</taxon>
        <taxon>Embryophyta</taxon>
        <taxon>Tracheophyta</taxon>
        <taxon>Spermatophyta</taxon>
        <taxon>Magnoliopsida</taxon>
        <taxon>eudicotyledons</taxon>
        <taxon>Gunneridae</taxon>
        <taxon>Pentapetalae</taxon>
        <taxon>rosids</taxon>
        <taxon>malvids</taxon>
        <taxon>Brassicales</taxon>
        <taxon>Brassicaceae</taxon>
        <taxon>Brassiceae</taxon>
        <taxon>Brassica</taxon>
    </lineage>
</organism>
<proteinExistence type="predicted"/>
<accession>A0ABQ8CYS3</accession>
<protein>
    <submittedName>
        <fullName evidence="1">Uncharacterized protein</fullName>
    </submittedName>
</protein>
<evidence type="ECO:0000313" key="2">
    <source>
        <dbReference type="Proteomes" id="UP000824890"/>
    </source>
</evidence>
<dbReference type="EMBL" id="JAGKQM010000006">
    <property type="protein sequence ID" value="KAH0922244.1"/>
    <property type="molecule type" value="Genomic_DNA"/>
</dbReference>
<keyword evidence="2" id="KW-1185">Reference proteome</keyword>
<name>A0ABQ8CYS3_BRANA</name>
<sequence>WKRQSPEGYVRLRGAATELFPCVETMVEIQKKEFVTNGAIPLQVKRTIVSVLQKNGEPYLSLVGQITDFAPVQQMCLTKPVLRVELAGDDGEDSAITIAAVINGQSLDELTGKQYLFQIRLTPYNFTPNHLTFTVSAITEDVAVKTHSRVKASTSPTSGRPE</sequence>